<feature type="region of interest" description="Disordered" evidence="13">
    <location>
        <begin position="698"/>
        <end position="726"/>
    </location>
</feature>
<dbReference type="PANTHER" id="PTHR22938">
    <property type="entry name" value="ZINC FINGER PROTEIN 598"/>
    <property type="match status" value="1"/>
</dbReference>
<feature type="region of interest" description="Disordered" evidence="13">
    <location>
        <begin position="640"/>
        <end position="684"/>
    </location>
</feature>
<evidence type="ECO:0000256" key="6">
    <source>
        <dbReference type="ARBA" id="ARBA00022553"/>
    </source>
</evidence>
<dbReference type="GO" id="GO:0016567">
    <property type="term" value="P:protein ubiquitination"/>
    <property type="evidence" value="ECO:0007669"/>
    <property type="project" value="TreeGrafter"/>
</dbReference>
<dbReference type="GO" id="GO:0043022">
    <property type="term" value="F:ribosome binding"/>
    <property type="evidence" value="ECO:0007669"/>
    <property type="project" value="TreeGrafter"/>
</dbReference>
<proteinExistence type="inferred from homology"/>
<dbReference type="AlphaFoldDB" id="A0A9N9BB52"/>
<evidence type="ECO:0000259" key="14">
    <source>
        <dbReference type="PROSITE" id="PS50089"/>
    </source>
</evidence>
<keyword evidence="9 12" id="KW-0863">Zinc-finger</keyword>
<evidence type="ECO:0000256" key="5">
    <source>
        <dbReference type="ARBA" id="ARBA00022490"/>
    </source>
</evidence>
<feature type="compositionally biased region" description="Low complexity" evidence="13">
    <location>
        <begin position="642"/>
        <end position="666"/>
    </location>
</feature>
<feature type="compositionally biased region" description="Basic and acidic residues" evidence="13">
    <location>
        <begin position="376"/>
        <end position="388"/>
    </location>
</feature>
<reference evidence="15" key="1">
    <citation type="submission" date="2021-06" db="EMBL/GenBank/DDBJ databases">
        <authorList>
            <person name="Kallberg Y."/>
            <person name="Tangrot J."/>
            <person name="Rosling A."/>
        </authorList>
    </citation>
    <scope>NUCLEOTIDE SEQUENCE</scope>
    <source>
        <strain evidence="15">CL551</strain>
    </source>
</reference>
<comment type="caution">
    <text evidence="15">The sequence shown here is derived from an EMBL/GenBank/DDBJ whole genome shotgun (WGS) entry which is preliminary data.</text>
</comment>
<dbReference type="InterPro" id="IPR056437">
    <property type="entry name" value="Znf-C2H2_ZNF598/HEL2"/>
</dbReference>
<dbReference type="EC" id="2.3.2.27" evidence="4"/>
<gene>
    <name evidence="15" type="ORF">AMORRO_LOCUS5855</name>
</gene>
<dbReference type="Proteomes" id="UP000789342">
    <property type="component" value="Unassembled WGS sequence"/>
</dbReference>
<evidence type="ECO:0000313" key="16">
    <source>
        <dbReference type="Proteomes" id="UP000789342"/>
    </source>
</evidence>
<evidence type="ECO:0000256" key="13">
    <source>
        <dbReference type="SAM" id="MobiDB-lite"/>
    </source>
</evidence>
<keyword evidence="10" id="KW-0862">Zinc</keyword>
<evidence type="ECO:0000256" key="1">
    <source>
        <dbReference type="ARBA" id="ARBA00000900"/>
    </source>
</evidence>
<dbReference type="InterPro" id="IPR041888">
    <property type="entry name" value="RING-HC_ZNF598/HEL2"/>
</dbReference>
<evidence type="ECO:0000256" key="10">
    <source>
        <dbReference type="ARBA" id="ARBA00022833"/>
    </source>
</evidence>
<comment type="subcellular location">
    <subcellularLocation>
        <location evidence="2">Cytoplasm</location>
    </subcellularLocation>
</comment>
<dbReference type="PROSITE" id="PS50089">
    <property type="entry name" value="ZF_RING_2"/>
    <property type="match status" value="1"/>
</dbReference>
<keyword evidence="6" id="KW-0597">Phosphoprotein</keyword>
<dbReference type="PANTHER" id="PTHR22938:SF0">
    <property type="entry name" value="E3 UBIQUITIN-PROTEIN LIGASE ZNF598"/>
    <property type="match status" value="1"/>
</dbReference>
<dbReference type="Pfam" id="PF23230">
    <property type="entry name" value="zf-C2H2_13"/>
    <property type="match status" value="1"/>
</dbReference>
<dbReference type="EMBL" id="CAJVPV010003677">
    <property type="protein sequence ID" value="CAG8557376.1"/>
    <property type="molecule type" value="Genomic_DNA"/>
</dbReference>
<accession>A0A9N9BB52</accession>
<keyword evidence="7" id="KW-0808">Transferase</keyword>
<organism evidence="15 16">
    <name type="scientific">Acaulospora morrowiae</name>
    <dbReference type="NCBI Taxonomy" id="94023"/>
    <lineage>
        <taxon>Eukaryota</taxon>
        <taxon>Fungi</taxon>
        <taxon>Fungi incertae sedis</taxon>
        <taxon>Mucoromycota</taxon>
        <taxon>Glomeromycotina</taxon>
        <taxon>Glomeromycetes</taxon>
        <taxon>Diversisporales</taxon>
        <taxon>Acaulosporaceae</taxon>
        <taxon>Acaulospora</taxon>
    </lineage>
</organism>
<keyword evidence="5" id="KW-0963">Cytoplasm</keyword>
<sequence>MSADASNQPSTQGQTRREPHSNFRGRRHYRTSYRDQNNNTVSTRKVKDAVTTTESDEDPSFKENRETCFICAEPITVYAVSCCNHRTCHLCSLRLRALYKTRNCTYCKTEQDKVIFTRDPDKPFEDFEDRNVPYHDKKLNVFCEDPQIFEDVNTLMSYNCPHEKCTTLYNGWHDLKRHVRRDHNMWLCDICIKEKKVFVYEHTLFTKRALEEHIERGDESGFKGHPYCKFCNRNFYGEDELYNHCRYSHEQCPICERSGIRHQYYIDYVELLQHFKDEHYLCKHKECLEKKFIVFKTDIDLKAHEDGGGGGNINNSTEENRRQAQNIIVGESSTIDNSGDRVTARIRPPPGFGVLTPDEPAGSPDDSPPLTVIHPPIREQSSRAEDFPTLKASMKVGNNSERPRPDRLSTPVRPSTSQQPQPGNANRGKITVHRSEASGSSSIFKERSPSRDDAFPALPAPGNAINYSQKIKANTVDFNNKSRQVDRISSYLSNDKSKIDEYNSLLASYKAGNIDATKYIGSLSLLFNENLGKAIPVLVDLFDENVKKELLGAWQDHKVMKAFPALEPSENVIKANNSPVQNKTSPRVLVIKSSNTRSGGARPSSSQVWDRVAAAALKSSTKTNSASASYTNSAWKDFPQLTKSTPQASSSSTGDSSSSPISTTITGFIKGRPTKFENNDDFPGLPIASSSTHVVNNNKSEKSAWGHGGAFSSLTSGQDKESEVDSDDDLYFSKRITKLNK</sequence>
<protein>
    <recommendedName>
        <fullName evidence="4">RING-type E3 ubiquitin transferase</fullName>
        <ecNumber evidence="4">2.3.2.27</ecNumber>
    </recommendedName>
</protein>
<dbReference type="GO" id="GO:0005737">
    <property type="term" value="C:cytoplasm"/>
    <property type="evidence" value="ECO:0007669"/>
    <property type="project" value="UniProtKB-SubCell"/>
</dbReference>
<evidence type="ECO:0000256" key="11">
    <source>
        <dbReference type="ARBA" id="ARBA00035113"/>
    </source>
</evidence>
<keyword evidence="8" id="KW-0479">Metal-binding</keyword>
<dbReference type="InterPro" id="IPR044288">
    <property type="entry name" value="ZNF598/HEL2"/>
</dbReference>
<comment type="catalytic activity">
    <reaction evidence="1">
        <text>S-ubiquitinyl-[E2 ubiquitin-conjugating enzyme]-L-cysteine + [acceptor protein]-L-lysine = [E2 ubiquitin-conjugating enzyme]-L-cysteine + N(6)-ubiquitinyl-[acceptor protein]-L-lysine.</text>
        <dbReference type="EC" id="2.3.2.27"/>
    </reaction>
</comment>
<dbReference type="Pfam" id="PF25447">
    <property type="entry name" value="RING_ZNF598"/>
    <property type="match status" value="1"/>
</dbReference>
<comment type="pathway">
    <text evidence="3">Protein modification; protein ubiquitination.</text>
</comment>
<evidence type="ECO:0000256" key="2">
    <source>
        <dbReference type="ARBA" id="ARBA00004496"/>
    </source>
</evidence>
<feature type="compositionally biased region" description="Polar residues" evidence="13">
    <location>
        <begin position="412"/>
        <end position="424"/>
    </location>
</feature>
<evidence type="ECO:0000256" key="12">
    <source>
        <dbReference type="PROSITE-ProRule" id="PRU00175"/>
    </source>
</evidence>
<feature type="domain" description="RING-type" evidence="14">
    <location>
        <begin position="68"/>
        <end position="108"/>
    </location>
</feature>
<dbReference type="OrthoDB" id="3838338at2759"/>
<dbReference type="PROSITE" id="PS00028">
    <property type="entry name" value="ZINC_FINGER_C2H2_1"/>
    <property type="match status" value="2"/>
</dbReference>
<dbReference type="InterPro" id="IPR013087">
    <property type="entry name" value="Znf_C2H2_type"/>
</dbReference>
<feature type="compositionally biased region" description="Basic and acidic residues" evidence="13">
    <location>
        <begin position="444"/>
        <end position="454"/>
    </location>
</feature>
<comment type="similarity">
    <text evidence="11">Belongs to the ZNF598/HEL2 family.</text>
</comment>
<dbReference type="GO" id="GO:0072344">
    <property type="term" value="P:rescue of stalled ribosome"/>
    <property type="evidence" value="ECO:0007669"/>
    <property type="project" value="InterPro"/>
</dbReference>
<evidence type="ECO:0000256" key="3">
    <source>
        <dbReference type="ARBA" id="ARBA00004906"/>
    </source>
</evidence>
<dbReference type="InterPro" id="IPR057634">
    <property type="entry name" value="PAH_ZNF598/HEL2"/>
</dbReference>
<evidence type="ECO:0000256" key="7">
    <source>
        <dbReference type="ARBA" id="ARBA00022679"/>
    </source>
</evidence>
<evidence type="ECO:0000256" key="9">
    <source>
        <dbReference type="ARBA" id="ARBA00022771"/>
    </source>
</evidence>
<evidence type="ECO:0000313" key="15">
    <source>
        <dbReference type="EMBL" id="CAG8557376.1"/>
    </source>
</evidence>
<feature type="compositionally biased region" description="Polar residues" evidence="13">
    <location>
        <begin position="1"/>
        <end position="14"/>
    </location>
</feature>
<feature type="region of interest" description="Disordered" evidence="13">
    <location>
        <begin position="1"/>
        <end position="60"/>
    </location>
</feature>
<feature type="compositionally biased region" description="Polar residues" evidence="13">
    <location>
        <begin position="34"/>
        <end position="43"/>
    </location>
</feature>
<dbReference type="SUPFAM" id="SSF57850">
    <property type="entry name" value="RING/U-box"/>
    <property type="match status" value="1"/>
</dbReference>
<keyword evidence="16" id="KW-1185">Reference proteome</keyword>
<evidence type="ECO:0000256" key="8">
    <source>
        <dbReference type="ARBA" id="ARBA00022723"/>
    </source>
</evidence>
<dbReference type="CDD" id="cd16615">
    <property type="entry name" value="RING-HC_ZNF598"/>
    <property type="match status" value="1"/>
</dbReference>
<dbReference type="Pfam" id="PF23202">
    <property type="entry name" value="PAH_ZNF598"/>
    <property type="match status" value="1"/>
</dbReference>
<feature type="region of interest" description="Disordered" evidence="13">
    <location>
        <begin position="329"/>
        <end position="457"/>
    </location>
</feature>
<evidence type="ECO:0000256" key="4">
    <source>
        <dbReference type="ARBA" id="ARBA00012483"/>
    </source>
</evidence>
<name>A0A9N9BB52_9GLOM</name>
<dbReference type="GO" id="GO:0061630">
    <property type="term" value="F:ubiquitin protein ligase activity"/>
    <property type="evidence" value="ECO:0007669"/>
    <property type="project" value="UniProtKB-EC"/>
</dbReference>
<dbReference type="GO" id="GO:0008270">
    <property type="term" value="F:zinc ion binding"/>
    <property type="evidence" value="ECO:0007669"/>
    <property type="project" value="UniProtKB-KW"/>
</dbReference>
<dbReference type="SMART" id="SM00355">
    <property type="entry name" value="ZnF_C2H2"/>
    <property type="match status" value="3"/>
</dbReference>
<dbReference type="InterPro" id="IPR001841">
    <property type="entry name" value="Znf_RING"/>
</dbReference>